<sequence length="119" mass="12409">MSPYSEISSAIVTSAEMSSLSSASSPVTQVSQPQPALLSAWKSAQAPLLPPEPDRLADPFDIGWADRAISSFSPLVVTQPQQHLLHSVLSTAPGISNSLASRVQGPPGDPMSTTNPFLA</sequence>
<comment type="caution">
    <text evidence="2">The sequence shown here is derived from an EMBL/GenBank/DDBJ whole genome shotgun (WGS) entry which is preliminary data.</text>
</comment>
<evidence type="ECO:0000313" key="2">
    <source>
        <dbReference type="EMBL" id="VEL18198.1"/>
    </source>
</evidence>
<reference evidence="2" key="1">
    <citation type="submission" date="2018-11" db="EMBL/GenBank/DDBJ databases">
        <authorList>
            <consortium name="Pathogen Informatics"/>
        </authorList>
    </citation>
    <scope>NUCLEOTIDE SEQUENCE</scope>
</reference>
<dbReference type="EMBL" id="CAAALY010036004">
    <property type="protein sequence ID" value="VEL18198.1"/>
    <property type="molecule type" value="Genomic_DNA"/>
</dbReference>
<name>A0A448WRA7_9PLAT</name>
<feature type="region of interest" description="Disordered" evidence="1">
    <location>
        <begin position="97"/>
        <end position="119"/>
    </location>
</feature>
<dbReference type="Proteomes" id="UP000784294">
    <property type="component" value="Unassembled WGS sequence"/>
</dbReference>
<dbReference type="OrthoDB" id="6255582at2759"/>
<proteinExistence type="predicted"/>
<accession>A0A448WRA7</accession>
<evidence type="ECO:0000256" key="1">
    <source>
        <dbReference type="SAM" id="MobiDB-lite"/>
    </source>
</evidence>
<keyword evidence="3" id="KW-1185">Reference proteome</keyword>
<dbReference type="AlphaFoldDB" id="A0A448WRA7"/>
<organism evidence="2 3">
    <name type="scientific">Protopolystoma xenopodis</name>
    <dbReference type="NCBI Taxonomy" id="117903"/>
    <lineage>
        <taxon>Eukaryota</taxon>
        <taxon>Metazoa</taxon>
        <taxon>Spiralia</taxon>
        <taxon>Lophotrochozoa</taxon>
        <taxon>Platyhelminthes</taxon>
        <taxon>Monogenea</taxon>
        <taxon>Polyopisthocotylea</taxon>
        <taxon>Polystomatidea</taxon>
        <taxon>Polystomatidae</taxon>
        <taxon>Protopolystoma</taxon>
    </lineage>
</organism>
<gene>
    <name evidence="2" type="ORF">PXEA_LOCUS11638</name>
</gene>
<protein>
    <submittedName>
        <fullName evidence="2">Uncharacterized protein</fullName>
    </submittedName>
</protein>
<evidence type="ECO:0000313" key="3">
    <source>
        <dbReference type="Proteomes" id="UP000784294"/>
    </source>
</evidence>